<evidence type="ECO:0000256" key="1">
    <source>
        <dbReference type="SAM" id="SignalP"/>
    </source>
</evidence>
<evidence type="ECO:0000313" key="2">
    <source>
        <dbReference type="EMBL" id="KAK3756824.1"/>
    </source>
</evidence>
<reference evidence="2" key="1">
    <citation type="journal article" date="2023" name="G3 (Bethesda)">
        <title>A reference genome for the long-term kleptoplast-retaining sea slug Elysia crispata morphotype clarki.</title>
        <authorList>
            <person name="Eastman K.E."/>
            <person name="Pendleton A.L."/>
            <person name="Shaikh M.A."/>
            <person name="Suttiyut T."/>
            <person name="Ogas R."/>
            <person name="Tomko P."/>
            <person name="Gavelis G."/>
            <person name="Widhalm J.R."/>
            <person name="Wisecaver J.H."/>
        </authorList>
    </citation>
    <scope>NUCLEOTIDE SEQUENCE</scope>
    <source>
        <strain evidence="2">ECLA1</strain>
    </source>
</reference>
<dbReference type="Proteomes" id="UP001283361">
    <property type="component" value="Unassembled WGS sequence"/>
</dbReference>
<keyword evidence="3" id="KW-1185">Reference proteome</keyword>
<accession>A0AAE1D4A4</accession>
<feature type="chain" id="PRO_5042069291" evidence="1">
    <location>
        <begin position="22"/>
        <end position="103"/>
    </location>
</feature>
<organism evidence="2 3">
    <name type="scientific">Elysia crispata</name>
    <name type="common">lettuce slug</name>
    <dbReference type="NCBI Taxonomy" id="231223"/>
    <lineage>
        <taxon>Eukaryota</taxon>
        <taxon>Metazoa</taxon>
        <taxon>Spiralia</taxon>
        <taxon>Lophotrochozoa</taxon>
        <taxon>Mollusca</taxon>
        <taxon>Gastropoda</taxon>
        <taxon>Heterobranchia</taxon>
        <taxon>Euthyneura</taxon>
        <taxon>Panpulmonata</taxon>
        <taxon>Sacoglossa</taxon>
        <taxon>Placobranchoidea</taxon>
        <taxon>Plakobranchidae</taxon>
        <taxon>Elysia</taxon>
    </lineage>
</organism>
<gene>
    <name evidence="2" type="ORF">RRG08_066572</name>
</gene>
<comment type="caution">
    <text evidence="2">The sequence shown here is derived from an EMBL/GenBank/DDBJ whole genome shotgun (WGS) entry which is preliminary data.</text>
</comment>
<keyword evidence="1" id="KW-0732">Signal</keyword>
<dbReference type="EMBL" id="JAWDGP010005465">
    <property type="protein sequence ID" value="KAK3756824.1"/>
    <property type="molecule type" value="Genomic_DNA"/>
</dbReference>
<proteinExistence type="predicted"/>
<feature type="signal peptide" evidence="1">
    <location>
        <begin position="1"/>
        <end position="21"/>
    </location>
</feature>
<name>A0AAE1D4A4_9GAST</name>
<dbReference type="AlphaFoldDB" id="A0AAE1D4A4"/>
<sequence length="103" mass="11845">MRVLVAICLALVIIAVGEVYGDCIKNKCLNHKQKKYVRHHDIGVGELYVGAWRLDSGAKSMRNVFKERKILSSETSSFEVKVWNKTGMFFKEFHIKENNHSAF</sequence>
<protein>
    <submittedName>
        <fullName evidence="2">Uncharacterized protein</fullName>
    </submittedName>
</protein>
<evidence type="ECO:0000313" key="3">
    <source>
        <dbReference type="Proteomes" id="UP001283361"/>
    </source>
</evidence>